<keyword evidence="3" id="KW-1185">Reference proteome</keyword>
<keyword evidence="1" id="KW-0732">Signal</keyword>
<feature type="chain" id="PRO_5022663152" description="Secreted protein" evidence="1">
    <location>
        <begin position="20"/>
        <end position="265"/>
    </location>
</feature>
<evidence type="ECO:0000256" key="1">
    <source>
        <dbReference type="SAM" id="SignalP"/>
    </source>
</evidence>
<evidence type="ECO:0000313" key="3">
    <source>
        <dbReference type="Proteomes" id="UP000308652"/>
    </source>
</evidence>
<evidence type="ECO:0008006" key="4">
    <source>
        <dbReference type="Google" id="ProtNLM"/>
    </source>
</evidence>
<dbReference type="EMBL" id="ML213599">
    <property type="protein sequence ID" value="TFK39345.1"/>
    <property type="molecule type" value="Genomic_DNA"/>
</dbReference>
<protein>
    <recommendedName>
        <fullName evidence="4">Secreted protein</fullName>
    </recommendedName>
</protein>
<feature type="signal peptide" evidence="1">
    <location>
        <begin position="1"/>
        <end position="19"/>
    </location>
</feature>
<dbReference type="Proteomes" id="UP000308652">
    <property type="component" value="Unassembled WGS sequence"/>
</dbReference>
<sequence>MALGNVPIFFLVVSFFCSASEEGSNSPAAFRNGMYSPLFPFSWRKEFNLLALSSSFSRDRFLCVVSFYFYSFHETHRGRAPVFINYSILFFSEACRDFLLSHNEKGFPQESTQYIQGICRAHPTHPLCCTTLTPLVKESNSGLQLRHRSFGGDVVDDATFRLGGRNARQPICRRRRLILRSHHGWWHRRLLVGESFRNSWVDTGISRWIDSPRCWFCSSSPPSDGWQTPFHSLIFAFGPGCAQVPGGGSHRVVVGITIITFLTHY</sequence>
<gene>
    <name evidence="2" type="ORF">BDQ12DRAFT_52136</name>
</gene>
<organism evidence="2 3">
    <name type="scientific">Crucibulum laeve</name>
    <dbReference type="NCBI Taxonomy" id="68775"/>
    <lineage>
        <taxon>Eukaryota</taxon>
        <taxon>Fungi</taxon>
        <taxon>Dikarya</taxon>
        <taxon>Basidiomycota</taxon>
        <taxon>Agaricomycotina</taxon>
        <taxon>Agaricomycetes</taxon>
        <taxon>Agaricomycetidae</taxon>
        <taxon>Agaricales</taxon>
        <taxon>Agaricineae</taxon>
        <taxon>Nidulariaceae</taxon>
        <taxon>Crucibulum</taxon>
    </lineage>
</organism>
<dbReference type="AlphaFoldDB" id="A0A5C3M447"/>
<evidence type="ECO:0000313" key="2">
    <source>
        <dbReference type="EMBL" id="TFK39345.1"/>
    </source>
</evidence>
<reference evidence="2 3" key="1">
    <citation type="journal article" date="2019" name="Nat. Ecol. Evol.">
        <title>Megaphylogeny resolves global patterns of mushroom evolution.</title>
        <authorList>
            <person name="Varga T."/>
            <person name="Krizsan K."/>
            <person name="Foldi C."/>
            <person name="Dima B."/>
            <person name="Sanchez-Garcia M."/>
            <person name="Sanchez-Ramirez S."/>
            <person name="Szollosi G.J."/>
            <person name="Szarkandi J.G."/>
            <person name="Papp V."/>
            <person name="Albert L."/>
            <person name="Andreopoulos W."/>
            <person name="Angelini C."/>
            <person name="Antonin V."/>
            <person name="Barry K.W."/>
            <person name="Bougher N.L."/>
            <person name="Buchanan P."/>
            <person name="Buyck B."/>
            <person name="Bense V."/>
            <person name="Catcheside P."/>
            <person name="Chovatia M."/>
            <person name="Cooper J."/>
            <person name="Damon W."/>
            <person name="Desjardin D."/>
            <person name="Finy P."/>
            <person name="Geml J."/>
            <person name="Haridas S."/>
            <person name="Hughes K."/>
            <person name="Justo A."/>
            <person name="Karasinski D."/>
            <person name="Kautmanova I."/>
            <person name="Kiss B."/>
            <person name="Kocsube S."/>
            <person name="Kotiranta H."/>
            <person name="LaButti K.M."/>
            <person name="Lechner B.E."/>
            <person name="Liimatainen K."/>
            <person name="Lipzen A."/>
            <person name="Lukacs Z."/>
            <person name="Mihaltcheva S."/>
            <person name="Morgado L.N."/>
            <person name="Niskanen T."/>
            <person name="Noordeloos M.E."/>
            <person name="Ohm R.A."/>
            <person name="Ortiz-Santana B."/>
            <person name="Ovrebo C."/>
            <person name="Racz N."/>
            <person name="Riley R."/>
            <person name="Savchenko A."/>
            <person name="Shiryaev A."/>
            <person name="Soop K."/>
            <person name="Spirin V."/>
            <person name="Szebenyi C."/>
            <person name="Tomsovsky M."/>
            <person name="Tulloss R.E."/>
            <person name="Uehling J."/>
            <person name="Grigoriev I.V."/>
            <person name="Vagvolgyi C."/>
            <person name="Papp T."/>
            <person name="Martin F.M."/>
            <person name="Miettinen O."/>
            <person name="Hibbett D.S."/>
            <person name="Nagy L.G."/>
        </authorList>
    </citation>
    <scope>NUCLEOTIDE SEQUENCE [LARGE SCALE GENOMIC DNA]</scope>
    <source>
        <strain evidence="2 3">CBS 166.37</strain>
    </source>
</reference>
<accession>A0A5C3M447</accession>
<proteinExistence type="predicted"/>
<name>A0A5C3M447_9AGAR</name>